<accession>A0A9N9EMM0</accession>
<protein>
    <submittedName>
        <fullName evidence="3">5607_t:CDS:1</fullName>
    </submittedName>
</protein>
<sequence length="232" mass="24114">EPFSSPNLKMSKPAATAGSPAASAAPAPSTSSPTGTSLPSLSIIPTISVTSAASPSSPTASATQSSVDPTSTDGGSGSGSDSGGMSAGVMITGMMAATLAIVVFITFIVRRKMNVLRTSRRTSQKLYDTECNDIFAVGQPTYYEEKHGFNTRGSIIKGPNNNNFNQINRPDSIFVDPGHLNANHNTNTGNRVSFAPVSGQRLSIYRQSTGAMYEPPVSLMPVNGNFIPPSPV</sequence>
<feature type="compositionally biased region" description="Low complexity" evidence="1">
    <location>
        <begin position="13"/>
        <end position="73"/>
    </location>
</feature>
<comment type="caution">
    <text evidence="3">The sequence shown here is derived from an EMBL/GenBank/DDBJ whole genome shotgun (WGS) entry which is preliminary data.</text>
</comment>
<evidence type="ECO:0000256" key="1">
    <source>
        <dbReference type="SAM" id="MobiDB-lite"/>
    </source>
</evidence>
<keyword evidence="4" id="KW-1185">Reference proteome</keyword>
<evidence type="ECO:0000256" key="2">
    <source>
        <dbReference type="SAM" id="Phobius"/>
    </source>
</evidence>
<keyword evidence="2" id="KW-0812">Transmembrane</keyword>
<dbReference type="OrthoDB" id="2448257at2759"/>
<name>A0A9N9EMM0_9GLOM</name>
<proteinExistence type="predicted"/>
<dbReference type="Proteomes" id="UP000789508">
    <property type="component" value="Unassembled WGS sequence"/>
</dbReference>
<organism evidence="3 4">
    <name type="scientific">Ambispora leptoticha</name>
    <dbReference type="NCBI Taxonomy" id="144679"/>
    <lineage>
        <taxon>Eukaryota</taxon>
        <taxon>Fungi</taxon>
        <taxon>Fungi incertae sedis</taxon>
        <taxon>Mucoromycota</taxon>
        <taxon>Glomeromycotina</taxon>
        <taxon>Glomeromycetes</taxon>
        <taxon>Archaeosporales</taxon>
        <taxon>Ambisporaceae</taxon>
        <taxon>Ambispora</taxon>
    </lineage>
</organism>
<feature type="region of interest" description="Disordered" evidence="1">
    <location>
        <begin position="1"/>
        <end position="82"/>
    </location>
</feature>
<gene>
    <name evidence="3" type="ORF">ALEPTO_LOCUS11045</name>
</gene>
<feature type="transmembrane region" description="Helical" evidence="2">
    <location>
        <begin position="87"/>
        <end position="109"/>
    </location>
</feature>
<evidence type="ECO:0000313" key="3">
    <source>
        <dbReference type="EMBL" id="CAG8686632.1"/>
    </source>
</evidence>
<keyword evidence="2" id="KW-1133">Transmembrane helix</keyword>
<dbReference type="AlphaFoldDB" id="A0A9N9EMM0"/>
<evidence type="ECO:0000313" key="4">
    <source>
        <dbReference type="Proteomes" id="UP000789508"/>
    </source>
</evidence>
<reference evidence="3" key="1">
    <citation type="submission" date="2021-06" db="EMBL/GenBank/DDBJ databases">
        <authorList>
            <person name="Kallberg Y."/>
            <person name="Tangrot J."/>
            <person name="Rosling A."/>
        </authorList>
    </citation>
    <scope>NUCLEOTIDE SEQUENCE</scope>
    <source>
        <strain evidence="3">FL130A</strain>
    </source>
</reference>
<feature type="non-terminal residue" evidence="3">
    <location>
        <position position="1"/>
    </location>
</feature>
<feature type="non-terminal residue" evidence="3">
    <location>
        <position position="232"/>
    </location>
</feature>
<keyword evidence="2" id="KW-0472">Membrane</keyword>
<dbReference type="EMBL" id="CAJVPS010015421">
    <property type="protein sequence ID" value="CAG8686632.1"/>
    <property type="molecule type" value="Genomic_DNA"/>
</dbReference>